<name>A0A8S4QDV7_9NEOP</name>
<gene>
    <name evidence="1" type="primary">jg3215</name>
    <name evidence="1" type="ORF">PAEG_LOCUS662</name>
</gene>
<reference evidence="1" key="1">
    <citation type="submission" date="2022-03" db="EMBL/GenBank/DDBJ databases">
        <authorList>
            <person name="Lindestad O."/>
        </authorList>
    </citation>
    <scope>NUCLEOTIDE SEQUENCE</scope>
</reference>
<dbReference type="Proteomes" id="UP000838756">
    <property type="component" value="Unassembled WGS sequence"/>
</dbReference>
<evidence type="ECO:0000313" key="2">
    <source>
        <dbReference type="Proteomes" id="UP000838756"/>
    </source>
</evidence>
<organism evidence="1 2">
    <name type="scientific">Pararge aegeria aegeria</name>
    <dbReference type="NCBI Taxonomy" id="348720"/>
    <lineage>
        <taxon>Eukaryota</taxon>
        <taxon>Metazoa</taxon>
        <taxon>Ecdysozoa</taxon>
        <taxon>Arthropoda</taxon>
        <taxon>Hexapoda</taxon>
        <taxon>Insecta</taxon>
        <taxon>Pterygota</taxon>
        <taxon>Neoptera</taxon>
        <taxon>Endopterygota</taxon>
        <taxon>Lepidoptera</taxon>
        <taxon>Glossata</taxon>
        <taxon>Ditrysia</taxon>
        <taxon>Papilionoidea</taxon>
        <taxon>Nymphalidae</taxon>
        <taxon>Satyrinae</taxon>
        <taxon>Satyrini</taxon>
        <taxon>Parargina</taxon>
        <taxon>Pararge</taxon>
    </lineage>
</organism>
<keyword evidence="2" id="KW-1185">Reference proteome</keyword>
<feature type="non-terminal residue" evidence="1">
    <location>
        <position position="1"/>
    </location>
</feature>
<proteinExistence type="predicted"/>
<dbReference type="EMBL" id="CAKXAJ010002052">
    <property type="protein sequence ID" value="CAH2208045.1"/>
    <property type="molecule type" value="Genomic_DNA"/>
</dbReference>
<evidence type="ECO:0000313" key="1">
    <source>
        <dbReference type="EMBL" id="CAH2208045.1"/>
    </source>
</evidence>
<sequence>VTVEEVITHFSPEDFKPRSWEHKEASEVVVRSTVEEVAEKSAIEVLKDTTLRTEVKQLVEGELK</sequence>
<dbReference type="AlphaFoldDB" id="A0A8S4QDV7"/>
<accession>A0A8S4QDV7</accession>
<comment type="caution">
    <text evidence="1">The sequence shown here is derived from an EMBL/GenBank/DDBJ whole genome shotgun (WGS) entry which is preliminary data.</text>
</comment>
<protein>
    <submittedName>
        <fullName evidence="1">Jg3215 protein</fullName>
    </submittedName>
</protein>